<proteinExistence type="predicted"/>
<dbReference type="EMBL" id="MK072528">
    <property type="protein sequence ID" value="AYV87072.1"/>
    <property type="molecule type" value="Genomic_DNA"/>
</dbReference>
<name>A0A3G5AIN4_9VIRU</name>
<protein>
    <submittedName>
        <fullName evidence="1">Uncharacterized protein</fullName>
    </submittedName>
</protein>
<sequence>MGNFGDSHGNVVEIPLGFLAANLNILPCIFGTARSKPEFLNRSARSILFYFFI</sequence>
<accession>A0A3G5AIN4</accession>
<reference evidence="1" key="1">
    <citation type="submission" date="2018-10" db="EMBL/GenBank/DDBJ databases">
        <title>Hidden diversity of soil giant viruses.</title>
        <authorList>
            <person name="Schulz F."/>
            <person name="Alteio L."/>
            <person name="Goudeau D."/>
            <person name="Ryan E.M."/>
            <person name="Malmstrom R.R."/>
            <person name="Blanchard J."/>
            <person name="Woyke T."/>
        </authorList>
    </citation>
    <scope>NUCLEOTIDE SEQUENCE</scope>
    <source>
        <strain evidence="1">SYV1</strain>
    </source>
</reference>
<gene>
    <name evidence="1" type="ORF">Sylvanvirus22_11</name>
</gene>
<organism evidence="1">
    <name type="scientific">Sylvanvirus sp</name>
    <dbReference type="NCBI Taxonomy" id="2487774"/>
    <lineage>
        <taxon>Viruses</taxon>
    </lineage>
</organism>
<evidence type="ECO:0000313" key="1">
    <source>
        <dbReference type="EMBL" id="AYV87072.1"/>
    </source>
</evidence>